<dbReference type="Gene3D" id="3.90.1300.10">
    <property type="entry name" value="Amidase signature (AS) domain"/>
    <property type="match status" value="1"/>
</dbReference>
<feature type="binding site" evidence="4">
    <location>
        <position position="195"/>
    </location>
    <ligand>
        <name>substrate</name>
    </ligand>
</feature>
<evidence type="ECO:0000259" key="5">
    <source>
        <dbReference type="Pfam" id="PF01425"/>
    </source>
</evidence>
<reference evidence="6" key="1">
    <citation type="submission" date="2019-04" db="EMBL/GenBank/DDBJ databases">
        <title>Sequencing of skin fungus with MAO and IRED activity.</title>
        <authorList>
            <person name="Marsaioli A.J."/>
            <person name="Bonatto J.M.C."/>
            <person name="Reis Junior O."/>
        </authorList>
    </citation>
    <scope>NUCLEOTIDE SEQUENCE</scope>
    <source>
        <strain evidence="6">30M1</strain>
    </source>
</reference>
<dbReference type="Pfam" id="PF01425">
    <property type="entry name" value="Amidase"/>
    <property type="match status" value="1"/>
</dbReference>
<feature type="active site" description="Charge relay system" evidence="3">
    <location>
        <position position="221"/>
    </location>
</feature>
<comment type="similarity">
    <text evidence="1">Belongs to the amidase family.</text>
</comment>
<accession>A0A9P4WC78</accession>
<feature type="binding site" evidence="4">
    <location>
        <position position="221"/>
    </location>
    <ligand>
        <name>substrate</name>
    </ligand>
</feature>
<organism evidence="6 7">
    <name type="scientific">Curvularia kusanoi</name>
    <name type="common">Cochliobolus kusanoi</name>
    <dbReference type="NCBI Taxonomy" id="90978"/>
    <lineage>
        <taxon>Eukaryota</taxon>
        <taxon>Fungi</taxon>
        <taxon>Dikarya</taxon>
        <taxon>Ascomycota</taxon>
        <taxon>Pezizomycotina</taxon>
        <taxon>Dothideomycetes</taxon>
        <taxon>Pleosporomycetidae</taxon>
        <taxon>Pleosporales</taxon>
        <taxon>Pleosporineae</taxon>
        <taxon>Pleosporaceae</taxon>
        <taxon>Curvularia</taxon>
    </lineage>
</organism>
<proteinExistence type="inferred from homology"/>
<evidence type="ECO:0000256" key="2">
    <source>
        <dbReference type="ARBA" id="ARBA00022801"/>
    </source>
</evidence>
<feature type="domain" description="Amidase" evidence="5">
    <location>
        <begin position="90"/>
        <end position="538"/>
    </location>
</feature>
<protein>
    <recommendedName>
        <fullName evidence="5">Amidase domain-containing protein</fullName>
    </recommendedName>
</protein>
<dbReference type="Proteomes" id="UP000801428">
    <property type="component" value="Unassembled WGS sequence"/>
</dbReference>
<dbReference type="InterPro" id="IPR023631">
    <property type="entry name" value="Amidase_dom"/>
</dbReference>
<comment type="caution">
    <text evidence="6">The sequence shown here is derived from an EMBL/GenBank/DDBJ whole genome shotgun (WGS) entry which is preliminary data.</text>
</comment>
<evidence type="ECO:0000256" key="3">
    <source>
        <dbReference type="PIRSR" id="PIRSR001221-1"/>
    </source>
</evidence>
<dbReference type="AlphaFoldDB" id="A0A9P4WC78"/>
<dbReference type="PIRSF" id="PIRSF001221">
    <property type="entry name" value="Amidase_fungi"/>
    <property type="match status" value="1"/>
</dbReference>
<sequence>MSTSSTTIEVSDWKQLALSKRVATFNRIPKNWLLPIEQVSQYTETNPISVIDVPRTSGLLTEQELEITERYDATDLVALMAKGELTSVSVVTAFCKRAAIAHQTTNCLTEIMFDEALARAHECDAYLKEHGRPIGPLHGLPISLKDSFNVKGVQSTIGYVSFIANPPSSMNSAVVEILYEAGAVFYVKTNLPQTMMTADSHNNIFGRTLNPYNLTRTAGGSTGGEGALVAMKGSVLGVATDIAGSNRIPAVCCGISSIKPSALRVPFSGGVPPGRVGSPGQIAPVAGPCGRSVRDYELFLRTVIAVRPWLVDPMVLNIPWRTPDAGIRTKKLRFGLIRATPSRPVHPPIARALHTTATSLREAGHSIILLDDKVGDMYADVILAYKHLMLDTANTPIQHLKASGEDPIPSLAISGFPELKDWKPSLDELWDMNMQRVGVLRKYQSLVVNEDLDAIIMPAYQAVAPKHDSYGLPIYTAFVNLIDYPAGILPVGKADKAADAQFLKEDVAYDPPYDAEAVEGLPTHIQIVGKPLMDEELLEVMGVVEAMLKEVNP</sequence>
<dbReference type="SUPFAM" id="SSF75304">
    <property type="entry name" value="Amidase signature (AS) enzymes"/>
    <property type="match status" value="1"/>
</dbReference>
<feature type="binding site" evidence="4">
    <location>
        <begin position="242"/>
        <end position="245"/>
    </location>
    <ligand>
        <name>substrate</name>
    </ligand>
</feature>
<keyword evidence="7" id="KW-1185">Reference proteome</keyword>
<feature type="active site" description="Acyl-ester intermediate" evidence="3">
    <location>
        <position position="245"/>
    </location>
</feature>
<evidence type="ECO:0000313" key="7">
    <source>
        <dbReference type="Proteomes" id="UP000801428"/>
    </source>
</evidence>
<evidence type="ECO:0000256" key="4">
    <source>
        <dbReference type="PIRSR" id="PIRSR001221-2"/>
    </source>
</evidence>
<keyword evidence="2" id="KW-0378">Hydrolase</keyword>
<dbReference type="PANTHER" id="PTHR46072">
    <property type="entry name" value="AMIDASE-RELATED-RELATED"/>
    <property type="match status" value="1"/>
</dbReference>
<name>A0A9P4WC78_CURKU</name>
<dbReference type="EMBL" id="SWKU01000010">
    <property type="protein sequence ID" value="KAF3002876.1"/>
    <property type="molecule type" value="Genomic_DNA"/>
</dbReference>
<dbReference type="InterPro" id="IPR036928">
    <property type="entry name" value="AS_sf"/>
</dbReference>
<evidence type="ECO:0000313" key="6">
    <source>
        <dbReference type="EMBL" id="KAF3002876.1"/>
    </source>
</evidence>
<dbReference type="OrthoDB" id="6428749at2759"/>
<feature type="active site" description="Charge relay system" evidence="3">
    <location>
        <position position="145"/>
    </location>
</feature>
<evidence type="ECO:0000256" key="1">
    <source>
        <dbReference type="ARBA" id="ARBA00009199"/>
    </source>
</evidence>
<gene>
    <name evidence="6" type="ORF">E8E13_000510</name>
</gene>
<dbReference type="GO" id="GO:0016787">
    <property type="term" value="F:hydrolase activity"/>
    <property type="evidence" value="ECO:0007669"/>
    <property type="project" value="UniProtKB-KW"/>
</dbReference>
<dbReference type="PANTHER" id="PTHR46072:SF5">
    <property type="entry name" value="GENERAL AMIDASE-C"/>
    <property type="match status" value="1"/>
</dbReference>